<keyword evidence="4" id="KW-0804">Transcription</keyword>
<evidence type="ECO:0000256" key="1">
    <source>
        <dbReference type="ARBA" id="ARBA00004123"/>
    </source>
</evidence>
<evidence type="ECO:0000313" key="8">
    <source>
        <dbReference type="RefSeq" id="XP_010501255.1"/>
    </source>
</evidence>
<dbReference type="PANTHER" id="PTHR10221">
    <property type="entry name" value="TRANSCRIPTION INITIATION FACTOR TFIID SUBUNIT 6"/>
    <property type="match status" value="1"/>
</dbReference>
<dbReference type="Proteomes" id="UP000694864">
    <property type="component" value="Chromosome 3"/>
</dbReference>
<organism evidence="7 8">
    <name type="scientific">Camelina sativa</name>
    <name type="common">False flax</name>
    <name type="synonym">Myagrum sativum</name>
    <dbReference type="NCBI Taxonomy" id="90675"/>
    <lineage>
        <taxon>Eukaryota</taxon>
        <taxon>Viridiplantae</taxon>
        <taxon>Streptophyta</taxon>
        <taxon>Embryophyta</taxon>
        <taxon>Tracheophyta</taxon>
        <taxon>Spermatophyta</taxon>
        <taxon>Magnoliopsida</taxon>
        <taxon>eudicotyledons</taxon>
        <taxon>Gunneridae</taxon>
        <taxon>Pentapetalae</taxon>
        <taxon>rosids</taxon>
        <taxon>malvids</taxon>
        <taxon>Brassicales</taxon>
        <taxon>Brassicaceae</taxon>
        <taxon>Camelineae</taxon>
        <taxon>Camelina</taxon>
    </lineage>
</organism>
<dbReference type="Gene3D" id="1.10.20.10">
    <property type="entry name" value="Histone, subunit A"/>
    <property type="match status" value="1"/>
</dbReference>
<sequence length="495" mass="55755">MVTKESIEVIAQSIGFSTISPDVSAALAPDVEYRVREVMQEAIKCMRHARRTTLMAHDVDSALHFRNLEPTSGSKSMRFRRAPESRDLYFLDDKDVELKNVIEAPLPNAPLDASITSHWLAIDGIQPSIPLNSPVQAISDLKRSEYKDDVLAARQVLSKELQIYFDKVTEWALTQSGSTIFRQALSSLETDPGLHPLVPFFTSFIAEEIVRNMDNHQILLALMRIARSLLHNPHVHIEPYLHQLMPSFITCLTAKRLGRRLSDSHWDLRNFTASTVASTCRRFGHVYHNLLPRVTRSLLHTFLDPTKALPQHYGAIQGMVALGLNMVRFLVLPNLGPYLLLLLPELVPEKQKEEAKRHGAWLVYGALMVAAGRCLYERLKTSEALLSPPTSSVWKTNGKVTNARQSKRKASTDNLTHQPPLKKIAVGGIMQMSSTQMQMNGGTTIPQQPLVGRDIARRTSATMDTTVDNYLHPLFEYFGESMLMFTPKHELSFFL</sequence>
<evidence type="ECO:0000313" key="7">
    <source>
        <dbReference type="Proteomes" id="UP000694864"/>
    </source>
</evidence>
<dbReference type="GeneID" id="104778493"/>
<dbReference type="InterPro" id="IPR016024">
    <property type="entry name" value="ARM-type_fold"/>
</dbReference>
<dbReference type="SMART" id="SM00803">
    <property type="entry name" value="TAF"/>
    <property type="match status" value="1"/>
</dbReference>
<gene>
    <name evidence="8" type="primary">LOC104778493</name>
</gene>
<keyword evidence="5" id="KW-0539">Nucleus</keyword>
<feature type="domain" description="TATA box binding protein associated factor (TAF) histone-like fold" evidence="6">
    <location>
        <begin position="1"/>
        <end position="66"/>
    </location>
</feature>
<evidence type="ECO:0000256" key="5">
    <source>
        <dbReference type="ARBA" id="ARBA00023242"/>
    </source>
</evidence>
<evidence type="ECO:0000256" key="2">
    <source>
        <dbReference type="ARBA" id="ARBA00007688"/>
    </source>
</evidence>
<evidence type="ECO:0000259" key="6">
    <source>
        <dbReference type="SMART" id="SM00803"/>
    </source>
</evidence>
<comment type="subcellular location">
    <subcellularLocation>
        <location evidence="1">Nucleus</location>
    </subcellularLocation>
</comment>
<accession>A0ABM0YI87</accession>
<dbReference type="RefSeq" id="XP_010501255.1">
    <property type="nucleotide sequence ID" value="XM_010502953.2"/>
</dbReference>
<dbReference type="Gene3D" id="1.25.40.770">
    <property type="entry name" value="TAF6, C-terminal HEAT repeat domain"/>
    <property type="match status" value="1"/>
</dbReference>
<dbReference type="SUPFAM" id="SSF48371">
    <property type="entry name" value="ARM repeat"/>
    <property type="match status" value="1"/>
</dbReference>
<dbReference type="InterPro" id="IPR004823">
    <property type="entry name" value="TAF_TATA-bd_Histone-like_dom"/>
</dbReference>
<name>A0ABM0YI87_CAMSA</name>
<dbReference type="Pfam" id="PF02969">
    <property type="entry name" value="TAF"/>
    <property type="match status" value="1"/>
</dbReference>
<dbReference type="PANTHER" id="PTHR10221:SF9">
    <property type="entry name" value="TRANSCRIPTION INITIATION FACTOR TFIID SUBUNIT 6"/>
    <property type="match status" value="1"/>
</dbReference>
<comment type="similarity">
    <text evidence="2">Belongs to the TAF6 family.</text>
</comment>
<evidence type="ECO:0000256" key="4">
    <source>
        <dbReference type="ARBA" id="ARBA00023163"/>
    </source>
</evidence>
<reference evidence="7" key="1">
    <citation type="journal article" date="2014" name="Nat. Commun.">
        <title>The emerging biofuel crop Camelina sativa retains a highly undifferentiated hexaploid genome structure.</title>
        <authorList>
            <person name="Kagale S."/>
            <person name="Koh C."/>
            <person name="Nixon J."/>
            <person name="Bollina V."/>
            <person name="Clarke W.E."/>
            <person name="Tuteja R."/>
            <person name="Spillane C."/>
            <person name="Robinson S.J."/>
            <person name="Links M.G."/>
            <person name="Clarke C."/>
            <person name="Higgins E.E."/>
            <person name="Huebert T."/>
            <person name="Sharpe A.G."/>
            <person name="Parkin I.A."/>
        </authorList>
    </citation>
    <scope>NUCLEOTIDE SEQUENCE [LARGE SCALE GENOMIC DNA]</scope>
    <source>
        <strain evidence="7">cv. DH55</strain>
    </source>
</reference>
<protein>
    <submittedName>
        <fullName evidence="8">Transcription initiation factor TFIID subunit 6b</fullName>
    </submittedName>
</protein>
<keyword evidence="3" id="KW-0805">Transcription regulation</keyword>
<dbReference type="InterPro" id="IPR011442">
    <property type="entry name" value="TAF6_C"/>
</dbReference>
<evidence type="ECO:0000256" key="3">
    <source>
        <dbReference type="ARBA" id="ARBA00023015"/>
    </source>
</evidence>
<dbReference type="InterPro" id="IPR037796">
    <property type="entry name" value="TAF6"/>
</dbReference>
<dbReference type="CDD" id="cd08050">
    <property type="entry name" value="TAF6C"/>
    <property type="match status" value="1"/>
</dbReference>
<dbReference type="CDD" id="cd22931">
    <property type="entry name" value="HFD_TAF6"/>
    <property type="match status" value="1"/>
</dbReference>
<proteinExistence type="inferred from homology"/>
<dbReference type="Pfam" id="PF07571">
    <property type="entry name" value="TAF6_C"/>
    <property type="match status" value="1"/>
</dbReference>
<reference evidence="8" key="2">
    <citation type="submission" date="2025-08" db="UniProtKB">
        <authorList>
            <consortium name="RefSeq"/>
        </authorList>
    </citation>
    <scope>IDENTIFICATION</scope>
</reference>
<dbReference type="SUPFAM" id="SSF47113">
    <property type="entry name" value="Histone-fold"/>
    <property type="match status" value="1"/>
</dbReference>
<dbReference type="InterPro" id="IPR009072">
    <property type="entry name" value="Histone-fold"/>
</dbReference>
<keyword evidence="7" id="KW-1185">Reference proteome</keyword>
<dbReference type="InterPro" id="IPR046344">
    <property type="entry name" value="TAF6_C_sf"/>
</dbReference>